<dbReference type="InterPro" id="IPR009045">
    <property type="entry name" value="Zn_M74/Hedgehog-like"/>
</dbReference>
<gene>
    <name evidence="3" type="ORF">EYS42_07285</name>
</gene>
<dbReference type="GO" id="GO:0008233">
    <property type="term" value="F:peptidase activity"/>
    <property type="evidence" value="ECO:0007669"/>
    <property type="project" value="InterPro"/>
</dbReference>
<dbReference type="OrthoDB" id="8479979at2"/>
<feature type="transmembrane region" description="Helical" evidence="1">
    <location>
        <begin position="16"/>
        <end position="37"/>
    </location>
</feature>
<dbReference type="Gene3D" id="3.30.1380.10">
    <property type="match status" value="1"/>
</dbReference>
<keyword evidence="1" id="KW-0812">Transmembrane</keyword>
<reference evidence="3 4" key="1">
    <citation type="submission" date="2019-02" db="EMBL/GenBank/DDBJ databases">
        <title>Aquabacterium sp. strain KMB7.</title>
        <authorList>
            <person name="Chen W.-M."/>
        </authorList>
    </citation>
    <scope>NUCLEOTIDE SEQUENCE [LARGE SCALE GENOMIC DNA]</scope>
    <source>
        <strain evidence="3 4">KMB7</strain>
    </source>
</reference>
<organism evidence="3 4">
    <name type="scientific">Aquabacterium lacunae</name>
    <dbReference type="NCBI Taxonomy" id="2528630"/>
    <lineage>
        <taxon>Bacteria</taxon>
        <taxon>Pseudomonadati</taxon>
        <taxon>Pseudomonadota</taxon>
        <taxon>Betaproteobacteria</taxon>
        <taxon>Burkholderiales</taxon>
        <taxon>Aquabacterium</taxon>
    </lineage>
</organism>
<dbReference type="CDD" id="cd14845">
    <property type="entry name" value="L-Ala-D-Glu_peptidase_like"/>
    <property type="match status" value="1"/>
</dbReference>
<dbReference type="Proteomes" id="UP000292120">
    <property type="component" value="Unassembled WGS sequence"/>
</dbReference>
<evidence type="ECO:0000256" key="1">
    <source>
        <dbReference type="SAM" id="Phobius"/>
    </source>
</evidence>
<comment type="caution">
    <text evidence="3">The sequence shown here is derived from an EMBL/GenBank/DDBJ whole genome shotgun (WGS) entry which is preliminary data.</text>
</comment>
<accession>A0A4Q9H598</accession>
<feature type="domain" description="Peptidase M15C" evidence="2">
    <location>
        <begin position="199"/>
        <end position="264"/>
    </location>
</feature>
<name>A0A4Q9H598_9BURK</name>
<proteinExistence type="predicted"/>
<sequence length="279" mass="31579">MGGAAGHAETIVTNTMLPGIVFLAVLGICALLGAWMFPQWRQRWALRLAWAAWFPRAQPGMPRPWWWWALLVAGLMALPPAAVWWWGTRTPTARTLDAYDDAASRHTPALVGDLLRGEQLVPPPALPPEVFTTAEVEVVRPMLAMADRRWEQMDPDFVQRLLMVFKHMKAEGYEMALLEGYRSPERQARLQAMGSHVTNAGAWQSYHQHGLAADCAFLRDGKLVITEKDPWAMRGYQLYGELAERFGLTWGGRWRLMDFGHVEWRRPGVRLGAPPGNTR</sequence>
<evidence type="ECO:0000259" key="2">
    <source>
        <dbReference type="Pfam" id="PF13539"/>
    </source>
</evidence>
<dbReference type="EMBL" id="SIXI01000002">
    <property type="protein sequence ID" value="TBO32954.1"/>
    <property type="molecule type" value="Genomic_DNA"/>
</dbReference>
<dbReference type="Pfam" id="PF13539">
    <property type="entry name" value="Peptidase_M15_4"/>
    <property type="match status" value="1"/>
</dbReference>
<dbReference type="AlphaFoldDB" id="A0A4Q9H598"/>
<protein>
    <submittedName>
        <fullName evidence="3">DUF882 domain-containing protein</fullName>
    </submittedName>
</protein>
<evidence type="ECO:0000313" key="4">
    <source>
        <dbReference type="Proteomes" id="UP000292120"/>
    </source>
</evidence>
<dbReference type="SUPFAM" id="SSF55166">
    <property type="entry name" value="Hedgehog/DD-peptidase"/>
    <property type="match status" value="1"/>
</dbReference>
<feature type="transmembrane region" description="Helical" evidence="1">
    <location>
        <begin position="65"/>
        <end position="86"/>
    </location>
</feature>
<keyword evidence="4" id="KW-1185">Reference proteome</keyword>
<keyword evidence="1" id="KW-0472">Membrane</keyword>
<keyword evidence="1" id="KW-1133">Transmembrane helix</keyword>
<dbReference type="InterPro" id="IPR039561">
    <property type="entry name" value="Peptidase_M15C"/>
</dbReference>
<evidence type="ECO:0000313" key="3">
    <source>
        <dbReference type="EMBL" id="TBO32954.1"/>
    </source>
</evidence>